<accession>V4JZN1</accession>
<evidence type="ECO:0000313" key="2">
    <source>
        <dbReference type="Proteomes" id="UP000030689"/>
    </source>
</evidence>
<dbReference type="Proteomes" id="UP000030689">
    <property type="component" value="Unassembled WGS sequence"/>
</dbReference>
<dbReference type="eggNOG" id="KOG0017">
    <property type="taxonomic scope" value="Eukaryota"/>
</dbReference>
<name>V4JZN1_EUTSA</name>
<dbReference type="AlphaFoldDB" id="V4JZN1"/>
<dbReference type="OMA" id="TREAWIN"/>
<protein>
    <recommendedName>
        <fullName evidence="3">Retrotransposon Copia-like N-terminal domain-containing protein</fullName>
    </recommendedName>
</protein>
<evidence type="ECO:0008006" key="3">
    <source>
        <dbReference type="Google" id="ProtNLM"/>
    </source>
</evidence>
<dbReference type="Pfam" id="PF14223">
    <property type="entry name" value="Retrotran_gag_2"/>
    <property type="match status" value="1"/>
</dbReference>
<proteinExistence type="predicted"/>
<organism evidence="1 2">
    <name type="scientific">Eutrema salsugineum</name>
    <name type="common">Saltwater cress</name>
    <name type="synonym">Sisymbrium salsugineum</name>
    <dbReference type="NCBI Taxonomy" id="72664"/>
    <lineage>
        <taxon>Eukaryota</taxon>
        <taxon>Viridiplantae</taxon>
        <taxon>Streptophyta</taxon>
        <taxon>Embryophyta</taxon>
        <taxon>Tracheophyta</taxon>
        <taxon>Spermatophyta</taxon>
        <taxon>Magnoliopsida</taxon>
        <taxon>eudicotyledons</taxon>
        <taxon>Gunneridae</taxon>
        <taxon>Pentapetalae</taxon>
        <taxon>rosids</taxon>
        <taxon>malvids</taxon>
        <taxon>Brassicales</taxon>
        <taxon>Brassicaceae</taxon>
        <taxon>Eutremeae</taxon>
        <taxon>Eutrema</taxon>
    </lineage>
</organism>
<dbReference type="Gramene" id="ESQ30990">
    <property type="protein sequence ID" value="ESQ30990"/>
    <property type="gene ID" value="EUTSA_v10011941mg"/>
</dbReference>
<dbReference type="EMBL" id="KI517809">
    <property type="protein sequence ID" value="ESQ30990.1"/>
    <property type="molecule type" value="Genomic_DNA"/>
</dbReference>
<dbReference type="KEGG" id="eus:EUTSA_v10011941mg"/>
<keyword evidence="2" id="KW-1185">Reference proteome</keyword>
<dbReference type="PANTHER" id="PTHR47481:SF22">
    <property type="entry name" value="RETROTRANSPOSON GAG DOMAIN-CONTAINING PROTEIN"/>
    <property type="match status" value="1"/>
</dbReference>
<gene>
    <name evidence="1" type="ORF">EUTSA_v10011941mg</name>
</gene>
<sequence length="186" mass="20877">MVNITKLSSSNYLTWSIQIRSLFKRYVLVKFIDETTTPPPPTTTVNGLAVPNDAYTNWSLIEAIETPLQPLIASSKTTREAWINLASMYDKPTHGHIKQLQDQLKLCVKGRKDIDGYMQLIKTKSDALALLSSPVNSEYLTDIILDGLTDDYKSIIKSVHSRDSPISFSELHKKLLNREIAIAGTQ</sequence>
<reference evidence="1 2" key="1">
    <citation type="journal article" date="2013" name="Front. Plant Sci.">
        <title>The Reference Genome of the Halophytic Plant Eutrema salsugineum.</title>
        <authorList>
            <person name="Yang R."/>
            <person name="Jarvis D.E."/>
            <person name="Chen H."/>
            <person name="Beilstein M.A."/>
            <person name="Grimwood J."/>
            <person name="Jenkins J."/>
            <person name="Shu S."/>
            <person name="Prochnik S."/>
            <person name="Xin M."/>
            <person name="Ma C."/>
            <person name="Schmutz J."/>
            <person name="Wing R.A."/>
            <person name="Mitchell-Olds T."/>
            <person name="Schumaker K.S."/>
            <person name="Wang X."/>
        </authorList>
    </citation>
    <scope>NUCLEOTIDE SEQUENCE [LARGE SCALE GENOMIC DNA]</scope>
</reference>
<evidence type="ECO:0000313" key="1">
    <source>
        <dbReference type="EMBL" id="ESQ30990.1"/>
    </source>
</evidence>
<dbReference type="PANTHER" id="PTHR47481">
    <property type="match status" value="1"/>
</dbReference>